<comment type="caution">
    <text evidence="2">The sequence shown here is derived from an EMBL/GenBank/DDBJ whole genome shotgun (WGS) entry which is preliminary data.</text>
</comment>
<keyword evidence="3" id="KW-1185">Reference proteome</keyword>
<dbReference type="EMBL" id="JAHRHJ020000011">
    <property type="protein sequence ID" value="KAH9295357.1"/>
    <property type="molecule type" value="Genomic_DNA"/>
</dbReference>
<dbReference type="Pfam" id="PF25475">
    <property type="entry name" value="DUF7903"/>
    <property type="match status" value="1"/>
</dbReference>
<accession>A0AA38CEK1</accession>
<dbReference type="Proteomes" id="UP000824469">
    <property type="component" value="Unassembled WGS sequence"/>
</dbReference>
<reference evidence="2 3" key="1">
    <citation type="journal article" date="2021" name="Nat. Plants">
        <title>The Taxus genome provides insights into paclitaxel biosynthesis.</title>
        <authorList>
            <person name="Xiong X."/>
            <person name="Gou J."/>
            <person name="Liao Q."/>
            <person name="Li Y."/>
            <person name="Zhou Q."/>
            <person name="Bi G."/>
            <person name="Li C."/>
            <person name="Du R."/>
            <person name="Wang X."/>
            <person name="Sun T."/>
            <person name="Guo L."/>
            <person name="Liang H."/>
            <person name="Lu P."/>
            <person name="Wu Y."/>
            <person name="Zhang Z."/>
            <person name="Ro D.K."/>
            <person name="Shang Y."/>
            <person name="Huang S."/>
            <person name="Yan J."/>
        </authorList>
    </citation>
    <scope>NUCLEOTIDE SEQUENCE [LARGE SCALE GENOMIC DNA]</scope>
    <source>
        <strain evidence="2">Ta-2019</strain>
    </source>
</reference>
<sequence length="245" mass="28380">GALAWHECVSADILEKTLRAERGIQNPLKKTFDTHITKDIFEFLKEKTISGLATANLKEKEVYFIQVEDALNPDVILGLTCRKQGNDHKQLELKKIELYPVRHFVADISCLNKLIDLRLIVLTQKYLTQLSEEDNECIEGIVKSACLEESTKGGLHWPLGDSVRNRFKVKGSWHLNVTTIVGESWNLKFQRANRAEFKTSSGRVTNEVNVKLKKITEYLRDQRQWEEDKIMNILEDILKWVWTEL</sequence>
<feature type="non-terminal residue" evidence="2">
    <location>
        <position position="245"/>
    </location>
</feature>
<proteinExistence type="predicted"/>
<evidence type="ECO:0000313" key="3">
    <source>
        <dbReference type="Proteomes" id="UP000824469"/>
    </source>
</evidence>
<evidence type="ECO:0000259" key="1">
    <source>
        <dbReference type="Pfam" id="PF25475"/>
    </source>
</evidence>
<gene>
    <name evidence="2" type="ORF">KI387_038945</name>
</gene>
<dbReference type="OMA" id="ALAWHEC"/>
<dbReference type="InterPro" id="IPR057225">
    <property type="entry name" value="DUF7903"/>
</dbReference>
<dbReference type="PANTHER" id="PTHR35481:SF1">
    <property type="entry name" value="DNA-DIRECTED RNA POLYMERASE SUBUNIT ALPHA"/>
    <property type="match status" value="1"/>
</dbReference>
<protein>
    <recommendedName>
        <fullName evidence="1">DUF7903 domain-containing protein</fullName>
    </recommendedName>
</protein>
<organism evidence="2 3">
    <name type="scientific">Taxus chinensis</name>
    <name type="common">Chinese yew</name>
    <name type="synonym">Taxus wallichiana var. chinensis</name>
    <dbReference type="NCBI Taxonomy" id="29808"/>
    <lineage>
        <taxon>Eukaryota</taxon>
        <taxon>Viridiplantae</taxon>
        <taxon>Streptophyta</taxon>
        <taxon>Embryophyta</taxon>
        <taxon>Tracheophyta</taxon>
        <taxon>Spermatophyta</taxon>
        <taxon>Pinopsida</taxon>
        <taxon>Pinidae</taxon>
        <taxon>Conifers II</taxon>
        <taxon>Cupressales</taxon>
        <taxon>Taxaceae</taxon>
        <taxon>Taxus</taxon>
    </lineage>
</organism>
<evidence type="ECO:0000313" key="2">
    <source>
        <dbReference type="EMBL" id="KAH9295357.1"/>
    </source>
</evidence>
<name>A0AA38CEK1_TAXCH</name>
<dbReference type="AlphaFoldDB" id="A0AA38CEK1"/>
<feature type="domain" description="DUF7903" evidence="1">
    <location>
        <begin position="9"/>
        <end position="243"/>
    </location>
</feature>
<dbReference type="PANTHER" id="PTHR35481">
    <property type="entry name" value="DNA-DIRECTED RNA POLYMERASE SUBUNIT ALPHA"/>
    <property type="match status" value="1"/>
</dbReference>